<dbReference type="GeneID" id="17305317"/>
<dbReference type="EMBL" id="JH992985">
    <property type="protein sequence ID" value="EKX48562.1"/>
    <property type="molecule type" value="Genomic_DNA"/>
</dbReference>
<feature type="region of interest" description="Disordered" evidence="1">
    <location>
        <begin position="212"/>
        <end position="241"/>
    </location>
</feature>
<reference evidence="4" key="3">
    <citation type="submission" date="2016-03" db="UniProtKB">
        <authorList>
            <consortium name="EnsemblProtists"/>
        </authorList>
    </citation>
    <scope>IDENTIFICATION</scope>
</reference>
<feature type="signal peptide" evidence="2">
    <location>
        <begin position="1"/>
        <end position="25"/>
    </location>
</feature>
<dbReference type="PaxDb" id="55529-EKX48562"/>
<evidence type="ECO:0000313" key="5">
    <source>
        <dbReference type="Proteomes" id="UP000011087"/>
    </source>
</evidence>
<evidence type="ECO:0000313" key="3">
    <source>
        <dbReference type="EMBL" id="EKX48562.1"/>
    </source>
</evidence>
<dbReference type="KEGG" id="gtt:GUITHDRAFT_105705"/>
<keyword evidence="2" id="KW-0732">Signal</keyword>
<gene>
    <name evidence="3" type="ORF">GUITHDRAFT_105705</name>
</gene>
<sequence length="241" mass="27091">MKQLYSRRKILLLHALLCVLSSARPASNSLFHAAKRPGIARGNLALRGGSKDETLKRSMHELDVLHETQNETVKRRRGREDSERGFKEWELAVPLANSSMNENCSEPMIDSQATVPTDLVDEIYSFMEENSISSSDLESSGKILKKLDERSIKVDEEFRLKNQFNSSFQFPQPQDSIMEFRAFMNSFVLGRVCEGMWTNVALLYNNSHKVASDDESADDAGMAAGGVEEEGEMEGYVEEKG</sequence>
<feature type="chain" id="PRO_5008771429" description="F-box domain-containing protein" evidence="2">
    <location>
        <begin position="26"/>
        <end position="241"/>
    </location>
</feature>
<keyword evidence="5" id="KW-1185">Reference proteome</keyword>
<accession>L1JJR0</accession>
<dbReference type="EnsemblProtists" id="EKX48562">
    <property type="protein sequence ID" value="EKX48562"/>
    <property type="gene ID" value="GUITHDRAFT_105705"/>
</dbReference>
<reference evidence="5" key="2">
    <citation type="submission" date="2012-11" db="EMBL/GenBank/DDBJ databases">
        <authorList>
            <person name="Kuo A."/>
            <person name="Curtis B.A."/>
            <person name="Tanifuji G."/>
            <person name="Burki F."/>
            <person name="Gruber A."/>
            <person name="Irimia M."/>
            <person name="Maruyama S."/>
            <person name="Arias M.C."/>
            <person name="Ball S.G."/>
            <person name="Gile G.H."/>
            <person name="Hirakawa Y."/>
            <person name="Hopkins J.F."/>
            <person name="Rensing S.A."/>
            <person name="Schmutz J."/>
            <person name="Symeonidi A."/>
            <person name="Elias M."/>
            <person name="Eveleigh R.J."/>
            <person name="Herman E.K."/>
            <person name="Klute M.J."/>
            <person name="Nakayama T."/>
            <person name="Obornik M."/>
            <person name="Reyes-Prieto A."/>
            <person name="Armbrust E.V."/>
            <person name="Aves S.J."/>
            <person name="Beiko R.G."/>
            <person name="Coutinho P."/>
            <person name="Dacks J.B."/>
            <person name="Durnford D.G."/>
            <person name="Fast N.M."/>
            <person name="Green B.R."/>
            <person name="Grisdale C."/>
            <person name="Hempe F."/>
            <person name="Henrissat B."/>
            <person name="Hoppner M.P."/>
            <person name="Ishida K.-I."/>
            <person name="Kim E."/>
            <person name="Koreny L."/>
            <person name="Kroth P.G."/>
            <person name="Liu Y."/>
            <person name="Malik S.-B."/>
            <person name="Maier U.G."/>
            <person name="McRose D."/>
            <person name="Mock T."/>
            <person name="Neilson J.A."/>
            <person name="Onodera N.T."/>
            <person name="Poole A.M."/>
            <person name="Pritham E.J."/>
            <person name="Richards T.A."/>
            <person name="Rocap G."/>
            <person name="Roy S.W."/>
            <person name="Sarai C."/>
            <person name="Schaack S."/>
            <person name="Shirato S."/>
            <person name="Slamovits C.H."/>
            <person name="Spencer D.F."/>
            <person name="Suzuki S."/>
            <person name="Worden A.Z."/>
            <person name="Zauner S."/>
            <person name="Barry K."/>
            <person name="Bell C."/>
            <person name="Bharti A.K."/>
            <person name="Crow J.A."/>
            <person name="Grimwood J."/>
            <person name="Kramer R."/>
            <person name="Lindquist E."/>
            <person name="Lucas S."/>
            <person name="Salamov A."/>
            <person name="McFadden G.I."/>
            <person name="Lane C.E."/>
            <person name="Keeling P.J."/>
            <person name="Gray M.W."/>
            <person name="Grigoriev I.V."/>
            <person name="Archibald J.M."/>
        </authorList>
    </citation>
    <scope>NUCLEOTIDE SEQUENCE</scope>
    <source>
        <strain evidence="5">CCMP2712</strain>
    </source>
</reference>
<evidence type="ECO:0000256" key="2">
    <source>
        <dbReference type="SAM" id="SignalP"/>
    </source>
</evidence>
<organism evidence="3">
    <name type="scientific">Guillardia theta (strain CCMP2712)</name>
    <name type="common">Cryptophyte</name>
    <dbReference type="NCBI Taxonomy" id="905079"/>
    <lineage>
        <taxon>Eukaryota</taxon>
        <taxon>Cryptophyceae</taxon>
        <taxon>Pyrenomonadales</taxon>
        <taxon>Geminigeraceae</taxon>
        <taxon>Guillardia</taxon>
    </lineage>
</organism>
<dbReference type="HOGENOM" id="CLU_1153549_0_0_1"/>
<reference evidence="3 5" key="1">
    <citation type="journal article" date="2012" name="Nature">
        <title>Algal genomes reveal evolutionary mosaicism and the fate of nucleomorphs.</title>
        <authorList>
            <consortium name="DOE Joint Genome Institute"/>
            <person name="Curtis B.A."/>
            <person name="Tanifuji G."/>
            <person name="Burki F."/>
            <person name="Gruber A."/>
            <person name="Irimia M."/>
            <person name="Maruyama S."/>
            <person name="Arias M.C."/>
            <person name="Ball S.G."/>
            <person name="Gile G.H."/>
            <person name="Hirakawa Y."/>
            <person name="Hopkins J.F."/>
            <person name="Kuo A."/>
            <person name="Rensing S.A."/>
            <person name="Schmutz J."/>
            <person name="Symeonidi A."/>
            <person name="Elias M."/>
            <person name="Eveleigh R.J."/>
            <person name="Herman E.K."/>
            <person name="Klute M.J."/>
            <person name="Nakayama T."/>
            <person name="Obornik M."/>
            <person name="Reyes-Prieto A."/>
            <person name="Armbrust E.V."/>
            <person name="Aves S.J."/>
            <person name="Beiko R.G."/>
            <person name="Coutinho P."/>
            <person name="Dacks J.B."/>
            <person name="Durnford D.G."/>
            <person name="Fast N.M."/>
            <person name="Green B.R."/>
            <person name="Grisdale C.J."/>
            <person name="Hempel F."/>
            <person name="Henrissat B."/>
            <person name="Hoppner M.P."/>
            <person name="Ishida K."/>
            <person name="Kim E."/>
            <person name="Koreny L."/>
            <person name="Kroth P.G."/>
            <person name="Liu Y."/>
            <person name="Malik S.B."/>
            <person name="Maier U.G."/>
            <person name="McRose D."/>
            <person name="Mock T."/>
            <person name="Neilson J.A."/>
            <person name="Onodera N.T."/>
            <person name="Poole A.M."/>
            <person name="Pritham E.J."/>
            <person name="Richards T.A."/>
            <person name="Rocap G."/>
            <person name="Roy S.W."/>
            <person name="Sarai C."/>
            <person name="Schaack S."/>
            <person name="Shirato S."/>
            <person name="Slamovits C.H."/>
            <person name="Spencer D.F."/>
            <person name="Suzuki S."/>
            <person name="Worden A.Z."/>
            <person name="Zauner S."/>
            <person name="Barry K."/>
            <person name="Bell C."/>
            <person name="Bharti A.K."/>
            <person name="Crow J.A."/>
            <person name="Grimwood J."/>
            <person name="Kramer R."/>
            <person name="Lindquist E."/>
            <person name="Lucas S."/>
            <person name="Salamov A."/>
            <person name="McFadden G.I."/>
            <person name="Lane C.E."/>
            <person name="Keeling P.J."/>
            <person name="Gray M.W."/>
            <person name="Grigoriev I.V."/>
            <person name="Archibald J.M."/>
        </authorList>
    </citation>
    <scope>NUCLEOTIDE SEQUENCE</scope>
    <source>
        <strain evidence="3 5">CCMP2712</strain>
    </source>
</reference>
<protein>
    <recommendedName>
        <fullName evidence="6">F-box domain-containing protein</fullName>
    </recommendedName>
</protein>
<evidence type="ECO:0008006" key="6">
    <source>
        <dbReference type="Google" id="ProtNLM"/>
    </source>
</evidence>
<dbReference type="RefSeq" id="XP_005835542.1">
    <property type="nucleotide sequence ID" value="XM_005835485.1"/>
</dbReference>
<dbReference type="AlphaFoldDB" id="L1JJR0"/>
<evidence type="ECO:0000256" key="1">
    <source>
        <dbReference type="SAM" id="MobiDB-lite"/>
    </source>
</evidence>
<dbReference type="Proteomes" id="UP000011087">
    <property type="component" value="Unassembled WGS sequence"/>
</dbReference>
<evidence type="ECO:0000313" key="4">
    <source>
        <dbReference type="EnsemblProtists" id="EKX48562"/>
    </source>
</evidence>
<proteinExistence type="predicted"/>
<feature type="compositionally biased region" description="Acidic residues" evidence="1">
    <location>
        <begin position="227"/>
        <end position="241"/>
    </location>
</feature>
<name>L1JJR0_GUITC</name>